<comment type="caution">
    <text evidence="2">The sequence shown here is derived from an EMBL/GenBank/DDBJ whole genome shotgun (WGS) entry which is preliminary data.</text>
</comment>
<dbReference type="InterPro" id="IPR007844">
    <property type="entry name" value="AsmA"/>
</dbReference>
<evidence type="ECO:0000313" key="3">
    <source>
        <dbReference type="Proteomes" id="UP000260644"/>
    </source>
</evidence>
<keyword evidence="3" id="KW-1185">Reference proteome</keyword>
<evidence type="ECO:0000313" key="2">
    <source>
        <dbReference type="EMBL" id="RFS19201.1"/>
    </source>
</evidence>
<protein>
    <submittedName>
        <fullName evidence="2">AsmA family protein</fullName>
    </submittedName>
</protein>
<feature type="domain" description="AsmA" evidence="1">
    <location>
        <begin position="1"/>
        <end position="227"/>
    </location>
</feature>
<dbReference type="RefSeq" id="WP_116978516.1">
    <property type="nucleotide sequence ID" value="NZ_QPMM01000015.1"/>
</dbReference>
<dbReference type="PANTHER" id="PTHR30441">
    <property type="entry name" value="DUF748 DOMAIN-CONTAINING PROTEIN"/>
    <property type="match status" value="1"/>
</dbReference>
<dbReference type="Pfam" id="PF05170">
    <property type="entry name" value="AsmA"/>
    <property type="match status" value="1"/>
</dbReference>
<dbReference type="PANTHER" id="PTHR30441:SF8">
    <property type="entry name" value="DUF748 DOMAIN-CONTAINING PROTEIN"/>
    <property type="match status" value="1"/>
</dbReference>
<dbReference type="GO" id="GO:0005886">
    <property type="term" value="C:plasma membrane"/>
    <property type="evidence" value="ECO:0007669"/>
    <property type="project" value="TreeGrafter"/>
</dbReference>
<dbReference type="InterPro" id="IPR052894">
    <property type="entry name" value="AsmA-related"/>
</dbReference>
<evidence type="ECO:0000259" key="1">
    <source>
        <dbReference type="Pfam" id="PF05170"/>
    </source>
</evidence>
<name>A0A3E1Y3F6_9BACT</name>
<dbReference type="GO" id="GO:0090313">
    <property type="term" value="P:regulation of protein targeting to membrane"/>
    <property type="evidence" value="ECO:0007669"/>
    <property type="project" value="TreeGrafter"/>
</dbReference>
<accession>A0A3E1Y3F6</accession>
<organism evidence="2 3">
    <name type="scientific">Chitinophaga silvatica</name>
    <dbReference type="NCBI Taxonomy" id="2282649"/>
    <lineage>
        <taxon>Bacteria</taxon>
        <taxon>Pseudomonadati</taxon>
        <taxon>Bacteroidota</taxon>
        <taxon>Chitinophagia</taxon>
        <taxon>Chitinophagales</taxon>
        <taxon>Chitinophagaceae</taxon>
        <taxon>Chitinophaga</taxon>
    </lineage>
</organism>
<dbReference type="OrthoDB" id="1489065at2"/>
<proteinExistence type="predicted"/>
<reference evidence="2 3" key="1">
    <citation type="submission" date="2018-07" db="EMBL/GenBank/DDBJ databases">
        <title>Chitinophaga K2CV101002-2 sp. nov., isolated from a monsoon evergreen broad-leaved forest soil.</title>
        <authorList>
            <person name="Lv Y."/>
        </authorList>
    </citation>
    <scope>NUCLEOTIDE SEQUENCE [LARGE SCALE GENOMIC DNA]</scope>
    <source>
        <strain evidence="2 3">GDMCC 1.1288</strain>
    </source>
</reference>
<sequence>MRKWLKISLITLASLILLLVLLSLGLTWYIHANKARFLQQITDKVNDHINGTLTVGDMESSVLKNFPNVAIGLQHVEIKDSLWAMHKHSIVNVDYLFVRVNPLSLLGKHMDINEITLQDGTIYLFTDSLGYSNSDALKSTTESPKKQKSKDADIKKLTFQHIDFIIDNQQKHKLFNLAISQLTGKINVIDSIIHFTMKSEMLAKDFAFNSNKGSYLKNKTLELNLSVKFNKHTKVLEVPQQIIRIDKKPVKIAGTFNFSEKPPPFTLRVNVEQVLLKEAASWLSPNISTKLNTITLTKPLDAEAVLVGHMKYLDTPHVVVTWKTKANELVTNLGIWDKCNFEGRFNNEVLPGNGHTDENSAVSIFGLRADLEGIPLAADTIRVVNLKQPLLHGHFKSRFSMANLNDSTSGSPIYFKSGNADADLYYTGPLMKNDNTPSSLQGKVAIQNADFTYLPRSLSFHHANATLVFTGQDLLLQNISVQTEKSTLKMSGVVKNLLNLYFTTPDKIDISWIIQSPLVDLNEFTSFLAPRKEVTVTRKLQKARASRVSKQLDVVLAASNVSMQIMLDKVKYRRFEAQQVKAGVDLTKTDILLKQISLLHAGGNVQMSGNLHQQGNDNLFKVNSTIKNVNISQFFYAFDNFGLTSLTSKNLRGRVSAKVNLTGNVLDDGSLAKHSLFGSLNFDLKDGALLDFGPVADIGNFFFRRRRLDSITFENLNSTFQVEGNKIIIPPMRIASSAVNIDLQGVYGLDGGTDIKMDVPLRNPAKDSAITDKEEKRRRSRKGIILHFHAVSEKDGKVKMRLGRGD</sequence>
<dbReference type="EMBL" id="QPMM01000015">
    <property type="protein sequence ID" value="RFS19201.1"/>
    <property type="molecule type" value="Genomic_DNA"/>
</dbReference>
<dbReference type="AlphaFoldDB" id="A0A3E1Y3F6"/>
<dbReference type="Proteomes" id="UP000260644">
    <property type="component" value="Unassembled WGS sequence"/>
</dbReference>
<gene>
    <name evidence="2" type="ORF">DVR12_24855</name>
</gene>